<protein>
    <recommendedName>
        <fullName evidence="13">Exopolygalacturonase-like</fullName>
    </recommendedName>
</protein>
<comment type="similarity">
    <text evidence="2 9">Belongs to the glycosyl hydrolase 28 family.</text>
</comment>
<comment type="subcellular location">
    <subcellularLocation>
        <location evidence="1">Secreted</location>
        <location evidence="1">Cell wall</location>
    </subcellularLocation>
</comment>
<dbReference type="PROSITE" id="PS00502">
    <property type="entry name" value="POLYGALACTURONASE"/>
    <property type="match status" value="1"/>
</dbReference>
<dbReference type="PANTHER" id="PTHR31375">
    <property type="match status" value="1"/>
</dbReference>
<evidence type="ECO:0000256" key="7">
    <source>
        <dbReference type="ARBA" id="ARBA00023316"/>
    </source>
</evidence>
<dbReference type="InterPro" id="IPR012334">
    <property type="entry name" value="Pectin_lyas_fold"/>
</dbReference>
<dbReference type="OMA" id="WQFNDCK"/>
<evidence type="ECO:0000313" key="12">
    <source>
        <dbReference type="Proteomes" id="UP000029981"/>
    </source>
</evidence>
<feature type="signal peptide" evidence="10">
    <location>
        <begin position="1"/>
        <end position="23"/>
    </location>
</feature>
<evidence type="ECO:0000256" key="3">
    <source>
        <dbReference type="ARBA" id="ARBA00022512"/>
    </source>
</evidence>
<reference evidence="11 12" key="3">
    <citation type="journal article" date="2010" name="BMC Genomics">
        <title>Transcriptome sequencing and comparative analysis of cucumber flowers with different sex types.</title>
        <authorList>
            <person name="Guo S."/>
            <person name="Zheng Y."/>
            <person name="Joung J.G."/>
            <person name="Liu S."/>
            <person name="Zhang Z."/>
            <person name="Crasta O.R."/>
            <person name="Sobral B.W."/>
            <person name="Xu Y."/>
            <person name="Huang S."/>
            <person name="Fei Z."/>
        </authorList>
    </citation>
    <scope>NUCLEOTIDE SEQUENCE [LARGE SCALE GENOMIC DNA]</scope>
    <source>
        <strain evidence="12">cv. 9930</strain>
    </source>
</reference>
<evidence type="ECO:0000256" key="1">
    <source>
        <dbReference type="ARBA" id="ARBA00004191"/>
    </source>
</evidence>
<keyword evidence="6 9" id="KW-0326">Glycosidase</keyword>
<dbReference type="KEGG" id="csv:101212922"/>
<dbReference type="InterPro" id="IPR006626">
    <property type="entry name" value="PbH1"/>
</dbReference>
<keyword evidence="4" id="KW-0964">Secreted</keyword>
<evidence type="ECO:0000256" key="2">
    <source>
        <dbReference type="ARBA" id="ARBA00008834"/>
    </source>
</evidence>
<evidence type="ECO:0000256" key="5">
    <source>
        <dbReference type="ARBA" id="ARBA00022801"/>
    </source>
</evidence>
<dbReference type="OrthoDB" id="187139at2759"/>
<dbReference type="EMBL" id="CM002924">
    <property type="protein sequence ID" value="KGN57136.1"/>
    <property type="molecule type" value="Genomic_DNA"/>
</dbReference>
<dbReference type="Gramene" id="KGN57136">
    <property type="protein sequence ID" value="KGN57136"/>
    <property type="gene ID" value="Csa_3G164550"/>
</dbReference>
<dbReference type="FunFam" id="2.160.20.10:FF:000004">
    <property type="entry name" value="Pectin lyase-like superfamily protein"/>
    <property type="match status" value="1"/>
</dbReference>
<keyword evidence="5 9" id="KW-0378">Hydrolase</keyword>
<reference evidence="11 12" key="4">
    <citation type="journal article" date="2011" name="BMC Genomics">
        <title>RNA-Seq improves annotation of protein-coding genes in the cucumber genome.</title>
        <authorList>
            <person name="Li Z."/>
            <person name="Zhang Z."/>
            <person name="Yan P."/>
            <person name="Huang S."/>
            <person name="Fei Z."/>
            <person name="Lin K."/>
        </authorList>
    </citation>
    <scope>NUCLEOTIDE SEQUENCE [LARGE SCALE GENOMIC DNA]</scope>
    <source>
        <strain evidence="12">cv. 9930</strain>
    </source>
</reference>
<name>A0A0A0LAM9_CUCSA</name>
<dbReference type="Pfam" id="PF00295">
    <property type="entry name" value="Glyco_hydro_28"/>
    <property type="match status" value="1"/>
</dbReference>
<dbReference type="Gene3D" id="2.160.20.10">
    <property type="entry name" value="Single-stranded right-handed beta-helix, Pectin lyase-like"/>
    <property type="match status" value="1"/>
</dbReference>
<evidence type="ECO:0000256" key="10">
    <source>
        <dbReference type="SAM" id="SignalP"/>
    </source>
</evidence>
<dbReference type="InterPro" id="IPR011050">
    <property type="entry name" value="Pectin_lyase_fold/virulence"/>
</dbReference>
<sequence length="424" mass="45881">MSSVFKQLILLTLLLVALVAVDAKLLAGPISPDPFLNVNLGKDIKHRKETVFNVLSFGAKPDGKTDNSESFMKTWVAACHSKGAARVVIPRGTFLINQIAFAGPCASTSPIIVQIDATLKGGVDISNYFSDEWILFEKINGLIVTGRGALDGQGSAVWEYNDCGMNPNCQKLPVNLKLNNITHGLVKGISSVNSKGFHMFVTNCENVRLRKLHLTAPEDSPNTDGIHLSRSNNIKISRSVIATGDDCISLGRGSMNVAINKITCGPGHGISVGSLGKYPNEEDVRGIVVKNCTLLSTDNGLRIKTWPDSPPSAASGILFQDINMVNVKNPILIDQEYSCSKTNCQRPPSRVKISDVHYINVKGSSISPVAVQLKCSKQFPCQNIEMFNINLKYSGPPNKELPFSAKCSNAKVGYRGLQFPPPCK</sequence>
<dbReference type="Proteomes" id="UP000029981">
    <property type="component" value="Chromosome 3"/>
</dbReference>
<dbReference type="eggNOG" id="ENOG502QV2R">
    <property type="taxonomic scope" value="Eukaryota"/>
</dbReference>
<evidence type="ECO:0000256" key="9">
    <source>
        <dbReference type="RuleBase" id="RU361169"/>
    </source>
</evidence>
<reference evidence="11 12" key="2">
    <citation type="journal article" date="2009" name="PLoS ONE">
        <title>An integrated genetic and cytogenetic map of the cucumber genome.</title>
        <authorList>
            <person name="Ren Y."/>
            <person name="Zhang Z."/>
            <person name="Liu J."/>
            <person name="Staub J.E."/>
            <person name="Han Y."/>
            <person name="Cheng Z."/>
            <person name="Li X."/>
            <person name="Lu J."/>
            <person name="Miao H."/>
            <person name="Kang H."/>
            <person name="Xie B."/>
            <person name="Gu X."/>
            <person name="Wang X."/>
            <person name="Du Y."/>
            <person name="Jin W."/>
            <person name="Huang S."/>
        </authorList>
    </citation>
    <scope>NUCLEOTIDE SEQUENCE [LARGE SCALE GENOMIC DNA]</scope>
    <source>
        <strain evidence="12">cv. 9930</strain>
    </source>
</reference>
<evidence type="ECO:0000256" key="4">
    <source>
        <dbReference type="ARBA" id="ARBA00022525"/>
    </source>
</evidence>
<proteinExistence type="inferred from homology"/>
<reference evidence="11 12" key="1">
    <citation type="journal article" date="2009" name="Nat. Genet.">
        <title>The genome of the cucumber, Cucumis sativus L.</title>
        <authorList>
            <person name="Huang S."/>
            <person name="Li R."/>
            <person name="Zhang Z."/>
            <person name="Li L."/>
            <person name="Gu X."/>
            <person name="Fan W."/>
            <person name="Lucas W.J."/>
            <person name="Wang X."/>
            <person name="Xie B."/>
            <person name="Ni P."/>
            <person name="Ren Y."/>
            <person name="Zhu H."/>
            <person name="Li J."/>
            <person name="Lin K."/>
            <person name="Jin W."/>
            <person name="Fei Z."/>
            <person name="Li G."/>
            <person name="Staub J."/>
            <person name="Kilian A."/>
            <person name="van der Vossen E.A."/>
            <person name="Wu Y."/>
            <person name="Guo J."/>
            <person name="He J."/>
            <person name="Jia Z."/>
            <person name="Ren Y."/>
            <person name="Tian G."/>
            <person name="Lu Y."/>
            <person name="Ruan J."/>
            <person name="Qian W."/>
            <person name="Wang M."/>
            <person name="Huang Q."/>
            <person name="Li B."/>
            <person name="Xuan Z."/>
            <person name="Cao J."/>
            <person name="Asan"/>
            <person name="Wu Z."/>
            <person name="Zhang J."/>
            <person name="Cai Q."/>
            <person name="Bai Y."/>
            <person name="Zhao B."/>
            <person name="Han Y."/>
            <person name="Li Y."/>
            <person name="Li X."/>
            <person name="Wang S."/>
            <person name="Shi Q."/>
            <person name="Liu S."/>
            <person name="Cho W.K."/>
            <person name="Kim J.Y."/>
            <person name="Xu Y."/>
            <person name="Heller-Uszynska K."/>
            <person name="Miao H."/>
            <person name="Cheng Z."/>
            <person name="Zhang S."/>
            <person name="Wu J."/>
            <person name="Yang Y."/>
            <person name="Kang H."/>
            <person name="Li M."/>
            <person name="Liang H."/>
            <person name="Ren X."/>
            <person name="Shi Z."/>
            <person name="Wen M."/>
            <person name="Jian M."/>
            <person name="Yang H."/>
            <person name="Zhang G."/>
            <person name="Yang Z."/>
            <person name="Chen R."/>
            <person name="Liu S."/>
            <person name="Li J."/>
            <person name="Ma L."/>
            <person name="Liu H."/>
            <person name="Zhou Y."/>
            <person name="Zhao J."/>
            <person name="Fang X."/>
            <person name="Li G."/>
            <person name="Fang L."/>
            <person name="Li Y."/>
            <person name="Liu D."/>
            <person name="Zheng H."/>
            <person name="Zhang Y."/>
            <person name="Qin N."/>
            <person name="Li Z."/>
            <person name="Yang G."/>
            <person name="Yang S."/>
            <person name="Bolund L."/>
            <person name="Kristiansen K."/>
            <person name="Zheng H."/>
            <person name="Li S."/>
            <person name="Zhang X."/>
            <person name="Yang H."/>
            <person name="Wang J."/>
            <person name="Sun R."/>
            <person name="Zhang B."/>
            <person name="Jiang S."/>
            <person name="Wang J."/>
            <person name="Du Y."/>
            <person name="Li S."/>
        </authorList>
    </citation>
    <scope>NUCLEOTIDE SEQUENCE [LARGE SCALE GENOMIC DNA]</scope>
    <source>
        <strain evidence="12">cv. 9930</strain>
    </source>
</reference>
<keyword evidence="10" id="KW-0732">Signal</keyword>
<feature type="active site" evidence="8">
    <location>
        <position position="268"/>
    </location>
</feature>
<accession>A0A0A0LAM9</accession>
<dbReference type="GO" id="GO:0071555">
    <property type="term" value="P:cell wall organization"/>
    <property type="evidence" value="ECO:0007669"/>
    <property type="project" value="UniProtKB-KW"/>
</dbReference>
<keyword evidence="12" id="KW-1185">Reference proteome</keyword>
<dbReference type="SUPFAM" id="SSF51126">
    <property type="entry name" value="Pectin lyase-like"/>
    <property type="match status" value="1"/>
</dbReference>
<evidence type="ECO:0000313" key="11">
    <source>
        <dbReference type="EMBL" id="KGN57136.1"/>
    </source>
</evidence>
<evidence type="ECO:0008006" key="13">
    <source>
        <dbReference type="Google" id="ProtNLM"/>
    </source>
</evidence>
<dbReference type="InterPro" id="IPR000743">
    <property type="entry name" value="Glyco_hydro_28"/>
</dbReference>
<dbReference type="GO" id="GO:0004650">
    <property type="term" value="F:polygalacturonase activity"/>
    <property type="evidence" value="ECO:0007669"/>
    <property type="project" value="InterPro"/>
</dbReference>
<keyword evidence="7" id="KW-0961">Cell wall biogenesis/degradation</keyword>
<organism evidence="11 12">
    <name type="scientific">Cucumis sativus</name>
    <name type="common">Cucumber</name>
    <dbReference type="NCBI Taxonomy" id="3659"/>
    <lineage>
        <taxon>Eukaryota</taxon>
        <taxon>Viridiplantae</taxon>
        <taxon>Streptophyta</taxon>
        <taxon>Embryophyta</taxon>
        <taxon>Tracheophyta</taxon>
        <taxon>Spermatophyta</taxon>
        <taxon>Magnoliopsida</taxon>
        <taxon>eudicotyledons</taxon>
        <taxon>Gunneridae</taxon>
        <taxon>Pentapetalae</taxon>
        <taxon>rosids</taxon>
        <taxon>fabids</taxon>
        <taxon>Cucurbitales</taxon>
        <taxon>Cucurbitaceae</taxon>
        <taxon>Benincaseae</taxon>
        <taxon>Cucumis</taxon>
    </lineage>
</organism>
<dbReference type="AlphaFoldDB" id="A0A0A0LAM9"/>
<gene>
    <name evidence="11" type="ORF">Csa_3G164550</name>
</gene>
<keyword evidence="3" id="KW-0134">Cell wall</keyword>
<feature type="chain" id="PRO_5001965891" description="Exopolygalacturonase-like" evidence="10">
    <location>
        <begin position="24"/>
        <end position="424"/>
    </location>
</feature>
<dbReference type="GO" id="GO:0005975">
    <property type="term" value="P:carbohydrate metabolic process"/>
    <property type="evidence" value="ECO:0007669"/>
    <property type="project" value="InterPro"/>
</dbReference>
<dbReference type="SMART" id="SM00710">
    <property type="entry name" value="PbH1"/>
    <property type="match status" value="5"/>
</dbReference>
<dbReference type="STRING" id="3659.A0A0A0LAM9"/>
<evidence type="ECO:0000256" key="8">
    <source>
        <dbReference type="PROSITE-ProRule" id="PRU10052"/>
    </source>
</evidence>
<evidence type="ECO:0000256" key="6">
    <source>
        <dbReference type="ARBA" id="ARBA00023295"/>
    </source>
</evidence>